<sequence>MGLPTFIVCAVLCVLQVLAQSDVSPHSVSLSQIPATLPTETDVTPHPVSFVPNPAGTAALAAESDVTPHSVSLVPAPESTAIVASSTRTNKGKIAGAVVGGIAAIVASIGAFVLLRMRAKQSKRHWRNRAGTWQDAERKPSGGQVFAGHAIESCRHDSKGSPTMPTAHPPIHPRTPHRQSILLAPPTRRQHGNVSYQRDDQVL</sequence>
<reference evidence="4" key="1">
    <citation type="submission" date="2023-03" db="EMBL/GenBank/DDBJ databases">
        <title>Massive genome expansion in bonnet fungi (Mycena s.s.) driven by repeated elements and novel gene families across ecological guilds.</title>
        <authorList>
            <consortium name="Lawrence Berkeley National Laboratory"/>
            <person name="Harder C.B."/>
            <person name="Miyauchi S."/>
            <person name="Viragh M."/>
            <person name="Kuo A."/>
            <person name="Thoen E."/>
            <person name="Andreopoulos B."/>
            <person name="Lu D."/>
            <person name="Skrede I."/>
            <person name="Drula E."/>
            <person name="Henrissat B."/>
            <person name="Morin E."/>
            <person name="Kohler A."/>
            <person name="Barry K."/>
            <person name="LaButti K."/>
            <person name="Morin E."/>
            <person name="Salamov A."/>
            <person name="Lipzen A."/>
            <person name="Mereny Z."/>
            <person name="Hegedus B."/>
            <person name="Baldrian P."/>
            <person name="Stursova M."/>
            <person name="Weitz H."/>
            <person name="Taylor A."/>
            <person name="Grigoriev I.V."/>
            <person name="Nagy L.G."/>
            <person name="Martin F."/>
            <person name="Kauserud H."/>
        </authorList>
    </citation>
    <scope>NUCLEOTIDE SEQUENCE</scope>
    <source>
        <strain evidence="4">CBHHK182m</strain>
    </source>
</reference>
<dbReference type="AlphaFoldDB" id="A0AAD7P0W5"/>
<feature type="transmembrane region" description="Helical" evidence="2">
    <location>
        <begin position="94"/>
        <end position="115"/>
    </location>
</feature>
<dbReference type="EMBL" id="JARKIB010000003">
    <property type="protein sequence ID" value="KAJ7783069.1"/>
    <property type="molecule type" value="Genomic_DNA"/>
</dbReference>
<feature type="region of interest" description="Disordered" evidence="1">
    <location>
        <begin position="156"/>
        <end position="203"/>
    </location>
</feature>
<feature type="chain" id="PRO_5042129101" description="Mid2 domain-containing protein" evidence="3">
    <location>
        <begin position="20"/>
        <end position="203"/>
    </location>
</feature>
<accession>A0AAD7P0W5</accession>
<feature type="non-terminal residue" evidence="4">
    <location>
        <position position="1"/>
    </location>
</feature>
<dbReference type="Proteomes" id="UP001215598">
    <property type="component" value="Unassembled WGS sequence"/>
</dbReference>
<evidence type="ECO:0000256" key="1">
    <source>
        <dbReference type="SAM" id="MobiDB-lite"/>
    </source>
</evidence>
<evidence type="ECO:0008006" key="6">
    <source>
        <dbReference type="Google" id="ProtNLM"/>
    </source>
</evidence>
<evidence type="ECO:0000313" key="5">
    <source>
        <dbReference type="Proteomes" id="UP001215598"/>
    </source>
</evidence>
<keyword evidence="5" id="KW-1185">Reference proteome</keyword>
<comment type="caution">
    <text evidence="4">The sequence shown here is derived from an EMBL/GenBank/DDBJ whole genome shotgun (WGS) entry which is preliminary data.</text>
</comment>
<evidence type="ECO:0000313" key="4">
    <source>
        <dbReference type="EMBL" id="KAJ7783069.1"/>
    </source>
</evidence>
<evidence type="ECO:0000256" key="2">
    <source>
        <dbReference type="SAM" id="Phobius"/>
    </source>
</evidence>
<evidence type="ECO:0000256" key="3">
    <source>
        <dbReference type="SAM" id="SignalP"/>
    </source>
</evidence>
<keyword evidence="2" id="KW-1133">Transmembrane helix</keyword>
<gene>
    <name evidence="4" type="ORF">B0H16DRAFT_1495220</name>
</gene>
<name>A0AAD7P0W5_9AGAR</name>
<dbReference type="CDD" id="cd12087">
    <property type="entry name" value="TM_EGFR-like"/>
    <property type="match status" value="1"/>
</dbReference>
<keyword evidence="3" id="KW-0732">Signal</keyword>
<feature type="signal peptide" evidence="3">
    <location>
        <begin position="1"/>
        <end position="19"/>
    </location>
</feature>
<protein>
    <recommendedName>
        <fullName evidence="6">Mid2 domain-containing protein</fullName>
    </recommendedName>
</protein>
<keyword evidence="2" id="KW-0812">Transmembrane</keyword>
<proteinExistence type="predicted"/>
<organism evidence="4 5">
    <name type="scientific">Mycena metata</name>
    <dbReference type="NCBI Taxonomy" id="1033252"/>
    <lineage>
        <taxon>Eukaryota</taxon>
        <taxon>Fungi</taxon>
        <taxon>Dikarya</taxon>
        <taxon>Basidiomycota</taxon>
        <taxon>Agaricomycotina</taxon>
        <taxon>Agaricomycetes</taxon>
        <taxon>Agaricomycetidae</taxon>
        <taxon>Agaricales</taxon>
        <taxon>Marasmiineae</taxon>
        <taxon>Mycenaceae</taxon>
        <taxon>Mycena</taxon>
    </lineage>
</organism>
<keyword evidence="2" id="KW-0472">Membrane</keyword>